<evidence type="ECO:0000256" key="3">
    <source>
        <dbReference type="ARBA" id="ARBA00023002"/>
    </source>
</evidence>
<dbReference type="AlphaFoldDB" id="A0A261QWS5"/>
<keyword evidence="12" id="KW-1185">Reference proteome</keyword>
<evidence type="ECO:0000313" key="11">
    <source>
        <dbReference type="EMBL" id="OZI17194.1"/>
    </source>
</evidence>
<dbReference type="InterPro" id="IPR014777">
    <property type="entry name" value="4pyrrole_Mease_sub1"/>
</dbReference>
<evidence type="ECO:0000256" key="7">
    <source>
        <dbReference type="ARBA" id="ARBA00023268"/>
    </source>
</evidence>
<keyword evidence="3" id="KW-0560">Oxidoreductase</keyword>
<evidence type="ECO:0000256" key="8">
    <source>
        <dbReference type="ARBA" id="ARBA00047561"/>
    </source>
</evidence>
<dbReference type="GO" id="GO:0004325">
    <property type="term" value="F:ferrochelatase activity"/>
    <property type="evidence" value="ECO:0007669"/>
    <property type="project" value="InterPro"/>
</dbReference>
<dbReference type="SUPFAM" id="SSF53790">
    <property type="entry name" value="Tetrapyrrole methylase"/>
    <property type="match status" value="1"/>
</dbReference>
<dbReference type="PANTHER" id="PTHR35330">
    <property type="entry name" value="SIROHEME BIOSYNTHESIS PROTEIN MET8"/>
    <property type="match status" value="1"/>
</dbReference>
<dbReference type="GO" id="GO:0008168">
    <property type="term" value="F:methyltransferase activity"/>
    <property type="evidence" value="ECO:0007669"/>
    <property type="project" value="InterPro"/>
</dbReference>
<gene>
    <name evidence="11" type="ORF">CAL19_15245</name>
</gene>
<name>A0A261QWS5_9BORD</name>
<protein>
    <recommendedName>
        <fullName evidence="2">precorrin-2 dehydrogenase</fullName>
        <ecNumber evidence="2">1.3.1.76</ecNumber>
    </recommendedName>
</protein>
<keyword evidence="4" id="KW-0520">NAD</keyword>
<evidence type="ECO:0000256" key="1">
    <source>
        <dbReference type="ARBA" id="ARBA00005010"/>
    </source>
</evidence>
<dbReference type="EMBL" id="NEVK01000007">
    <property type="protein sequence ID" value="OZI17194.1"/>
    <property type="molecule type" value="Genomic_DNA"/>
</dbReference>
<dbReference type="Pfam" id="PF10414">
    <property type="entry name" value="CysG_dimeriser"/>
    <property type="match status" value="1"/>
</dbReference>
<keyword evidence="7" id="KW-0511">Multifunctional enzyme</keyword>
<dbReference type="SUPFAM" id="SSF51735">
    <property type="entry name" value="NAD(P)-binding Rossmann-fold domains"/>
    <property type="match status" value="1"/>
</dbReference>
<evidence type="ECO:0000259" key="10">
    <source>
        <dbReference type="Pfam" id="PF10414"/>
    </source>
</evidence>
<keyword evidence="6" id="KW-0627">Porphyrin biosynthesis</keyword>
<accession>A0A261QWS5</accession>
<dbReference type="Pfam" id="PF00590">
    <property type="entry name" value="TP_methylase"/>
    <property type="match status" value="1"/>
</dbReference>
<evidence type="ECO:0000256" key="2">
    <source>
        <dbReference type="ARBA" id="ARBA00012400"/>
    </source>
</evidence>
<organism evidence="11 12">
    <name type="scientific">Bordetella genomosp. 7</name>
    <dbReference type="NCBI Taxonomy" id="1416805"/>
    <lineage>
        <taxon>Bacteria</taxon>
        <taxon>Pseudomonadati</taxon>
        <taxon>Pseudomonadota</taxon>
        <taxon>Betaproteobacteria</taxon>
        <taxon>Burkholderiales</taxon>
        <taxon>Alcaligenaceae</taxon>
        <taxon>Bordetella</taxon>
    </lineage>
</organism>
<dbReference type="InterPro" id="IPR019478">
    <property type="entry name" value="Sirohaem_synthase_dimer_dom"/>
</dbReference>
<comment type="caution">
    <text evidence="11">The sequence shown here is derived from an EMBL/GenBank/DDBJ whole genome shotgun (WGS) entry which is preliminary data.</text>
</comment>
<dbReference type="InterPro" id="IPR000878">
    <property type="entry name" value="4pyrrol_Mease"/>
</dbReference>
<reference evidence="12" key="1">
    <citation type="submission" date="2017-05" db="EMBL/GenBank/DDBJ databases">
        <title>Complete and WGS of Bordetella genogroups.</title>
        <authorList>
            <person name="Spilker T."/>
            <person name="Lipuma J."/>
        </authorList>
    </citation>
    <scope>NUCLEOTIDE SEQUENCE [LARGE SCALE GENOMIC DNA]</scope>
    <source>
        <strain evidence="12">AU18089</strain>
    </source>
</reference>
<evidence type="ECO:0000256" key="6">
    <source>
        <dbReference type="ARBA" id="ARBA00023244"/>
    </source>
</evidence>
<sequence>MNFLPLFHSLQGRTALVVGGGDVALRKARLLHAAGARLRIVAPSLHAQIAPLATDVHQRSYVESDLDGVVLAIAATNHAALNAAVSAHAQARGIPVNVVDSPALCSVTFPSIVDRSPLMVAVGSGGHAPVLARLARARIETCLPAHYGQLAGLAREFRDKVRARLPGVRQRRIFWEETFQGAVAEAIFAGQPAQARQLLENRLAGAPPDAPGEIYLIESGPGDPDLLTFRALRLMQQADAVVPTPSVPTTIADLCRRDADMLDAYPLCAGAAPGCAGQLADLARQGKRVALLIAGNVPLSARTALLHALAAQGVRYQWVAGVGAPTLAPNT</sequence>
<dbReference type="GO" id="GO:0043115">
    <property type="term" value="F:precorrin-2 dehydrogenase activity"/>
    <property type="evidence" value="ECO:0007669"/>
    <property type="project" value="UniProtKB-EC"/>
</dbReference>
<dbReference type="PANTHER" id="PTHR35330:SF1">
    <property type="entry name" value="SIROHEME BIOSYNTHESIS PROTEIN MET8"/>
    <property type="match status" value="1"/>
</dbReference>
<dbReference type="InterPro" id="IPR036291">
    <property type="entry name" value="NAD(P)-bd_dom_sf"/>
</dbReference>
<evidence type="ECO:0000259" key="9">
    <source>
        <dbReference type="Pfam" id="PF00590"/>
    </source>
</evidence>
<comment type="pathway">
    <text evidence="1">Porphyrin-containing compound metabolism; siroheme biosynthesis; sirohydrochlorin from precorrin-2: step 1/1.</text>
</comment>
<comment type="catalytic activity">
    <reaction evidence="8">
        <text>precorrin-2 + NAD(+) = sirohydrochlorin + NADH + 2 H(+)</text>
        <dbReference type="Rhea" id="RHEA:15613"/>
        <dbReference type="ChEBI" id="CHEBI:15378"/>
        <dbReference type="ChEBI" id="CHEBI:57540"/>
        <dbReference type="ChEBI" id="CHEBI:57945"/>
        <dbReference type="ChEBI" id="CHEBI:58351"/>
        <dbReference type="ChEBI" id="CHEBI:58827"/>
        <dbReference type="EC" id="1.3.1.76"/>
    </reaction>
</comment>
<keyword evidence="5" id="KW-0456">Lyase</keyword>
<dbReference type="Gene3D" id="1.10.8.210">
    <property type="entry name" value="Sirohaem synthase, dimerisation domain"/>
    <property type="match status" value="1"/>
</dbReference>
<dbReference type="Pfam" id="PF13241">
    <property type="entry name" value="NAD_binding_7"/>
    <property type="match status" value="1"/>
</dbReference>
<evidence type="ECO:0000313" key="12">
    <source>
        <dbReference type="Proteomes" id="UP000216947"/>
    </source>
</evidence>
<evidence type="ECO:0000256" key="5">
    <source>
        <dbReference type="ARBA" id="ARBA00023239"/>
    </source>
</evidence>
<dbReference type="InterPro" id="IPR037115">
    <property type="entry name" value="Sirohaem_synt_dimer_dom_sf"/>
</dbReference>
<dbReference type="Proteomes" id="UP000216947">
    <property type="component" value="Unassembled WGS sequence"/>
</dbReference>
<dbReference type="Gene3D" id="3.40.1010.10">
    <property type="entry name" value="Cobalt-precorrin-4 Transmethylase, Domain 1"/>
    <property type="match status" value="1"/>
</dbReference>
<dbReference type="InterPro" id="IPR035996">
    <property type="entry name" value="4pyrrol_Methylase_sf"/>
</dbReference>
<dbReference type="InterPro" id="IPR006367">
    <property type="entry name" value="Sirohaem_synthase_N"/>
</dbReference>
<proteinExistence type="predicted"/>
<dbReference type="SUPFAM" id="SSF75615">
    <property type="entry name" value="Siroheme synthase middle domains-like"/>
    <property type="match status" value="1"/>
</dbReference>
<dbReference type="FunFam" id="3.30.160.110:FF:000001">
    <property type="entry name" value="Siroheme synthase"/>
    <property type="match status" value="1"/>
</dbReference>
<dbReference type="InterPro" id="IPR028161">
    <property type="entry name" value="Met8-like"/>
</dbReference>
<dbReference type="UniPathway" id="UPA00262">
    <property type="reaction ID" value="UER00222"/>
</dbReference>
<evidence type="ECO:0000256" key="4">
    <source>
        <dbReference type="ARBA" id="ARBA00023027"/>
    </source>
</evidence>
<dbReference type="RefSeq" id="WP_094797268.1">
    <property type="nucleotide sequence ID" value="NZ_NEVK01000007.1"/>
</dbReference>
<feature type="domain" description="Tetrapyrrole methylase" evidence="9">
    <location>
        <begin position="214"/>
        <end position="329"/>
    </location>
</feature>
<dbReference type="EC" id="1.3.1.76" evidence="2"/>
<dbReference type="Gene3D" id="3.30.160.110">
    <property type="entry name" value="Siroheme synthase, domain 2"/>
    <property type="match status" value="1"/>
</dbReference>
<dbReference type="GO" id="GO:0019354">
    <property type="term" value="P:siroheme biosynthetic process"/>
    <property type="evidence" value="ECO:0007669"/>
    <property type="project" value="UniProtKB-UniPathway"/>
</dbReference>
<dbReference type="NCBIfam" id="TIGR01470">
    <property type="entry name" value="cysG_Nterm"/>
    <property type="match status" value="1"/>
</dbReference>
<dbReference type="Gene3D" id="3.40.50.720">
    <property type="entry name" value="NAD(P)-binding Rossmann-like Domain"/>
    <property type="match status" value="1"/>
</dbReference>
<feature type="domain" description="Sirohaem synthase dimerisation" evidence="10">
    <location>
        <begin position="146"/>
        <end position="203"/>
    </location>
</feature>